<proteinExistence type="predicted"/>
<keyword evidence="1" id="KW-0812">Transmembrane</keyword>
<sequence>MTFSRNSTTSNCTRLLCFVFLIHGILMIVDTLVYRRIYMPVLNPSPEDNTPAERALQSTKWRKQAVELAVLRHVMRITNRGQDSQLRHVLGSQGG</sequence>
<evidence type="ECO:0000313" key="3">
    <source>
        <dbReference type="Proteomes" id="UP000054217"/>
    </source>
</evidence>
<evidence type="ECO:0000313" key="2">
    <source>
        <dbReference type="EMBL" id="KIO00700.1"/>
    </source>
</evidence>
<dbReference type="HOGENOM" id="CLU_2373641_0_0_1"/>
<dbReference type="Proteomes" id="UP000054217">
    <property type="component" value="Unassembled WGS sequence"/>
</dbReference>
<keyword evidence="3" id="KW-1185">Reference proteome</keyword>
<dbReference type="EMBL" id="KN831994">
    <property type="protein sequence ID" value="KIO00700.1"/>
    <property type="molecule type" value="Genomic_DNA"/>
</dbReference>
<gene>
    <name evidence="2" type="ORF">M404DRAFT_1003709</name>
</gene>
<dbReference type="InParanoid" id="A0A0C3NI53"/>
<dbReference type="AlphaFoldDB" id="A0A0C3NI53"/>
<feature type="transmembrane region" description="Helical" evidence="1">
    <location>
        <begin position="12"/>
        <end position="34"/>
    </location>
</feature>
<organism evidence="2 3">
    <name type="scientific">Pisolithus tinctorius Marx 270</name>
    <dbReference type="NCBI Taxonomy" id="870435"/>
    <lineage>
        <taxon>Eukaryota</taxon>
        <taxon>Fungi</taxon>
        <taxon>Dikarya</taxon>
        <taxon>Basidiomycota</taxon>
        <taxon>Agaricomycotina</taxon>
        <taxon>Agaricomycetes</taxon>
        <taxon>Agaricomycetidae</taxon>
        <taxon>Boletales</taxon>
        <taxon>Sclerodermatineae</taxon>
        <taxon>Pisolithaceae</taxon>
        <taxon>Pisolithus</taxon>
    </lineage>
</organism>
<evidence type="ECO:0000256" key="1">
    <source>
        <dbReference type="SAM" id="Phobius"/>
    </source>
</evidence>
<protein>
    <submittedName>
        <fullName evidence="2">Uncharacterized protein</fullName>
    </submittedName>
</protein>
<name>A0A0C3NI53_PISTI</name>
<accession>A0A0C3NI53</accession>
<keyword evidence="1" id="KW-1133">Transmembrane helix</keyword>
<keyword evidence="1" id="KW-0472">Membrane</keyword>
<reference evidence="3" key="2">
    <citation type="submission" date="2015-01" db="EMBL/GenBank/DDBJ databases">
        <title>Evolutionary Origins and Diversification of the Mycorrhizal Mutualists.</title>
        <authorList>
            <consortium name="DOE Joint Genome Institute"/>
            <consortium name="Mycorrhizal Genomics Consortium"/>
            <person name="Kohler A."/>
            <person name="Kuo A."/>
            <person name="Nagy L.G."/>
            <person name="Floudas D."/>
            <person name="Copeland A."/>
            <person name="Barry K.W."/>
            <person name="Cichocki N."/>
            <person name="Veneault-Fourrey C."/>
            <person name="LaButti K."/>
            <person name="Lindquist E.A."/>
            <person name="Lipzen A."/>
            <person name="Lundell T."/>
            <person name="Morin E."/>
            <person name="Murat C."/>
            <person name="Riley R."/>
            <person name="Ohm R."/>
            <person name="Sun H."/>
            <person name="Tunlid A."/>
            <person name="Henrissat B."/>
            <person name="Grigoriev I.V."/>
            <person name="Hibbett D.S."/>
            <person name="Martin F."/>
        </authorList>
    </citation>
    <scope>NUCLEOTIDE SEQUENCE [LARGE SCALE GENOMIC DNA]</scope>
    <source>
        <strain evidence="3">Marx 270</strain>
    </source>
</reference>
<reference evidence="2 3" key="1">
    <citation type="submission" date="2014-04" db="EMBL/GenBank/DDBJ databases">
        <authorList>
            <consortium name="DOE Joint Genome Institute"/>
            <person name="Kuo A."/>
            <person name="Kohler A."/>
            <person name="Costa M.D."/>
            <person name="Nagy L.G."/>
            <person name="Floudas D."/>
            <person name="Copeland A."/>
            <person name="Barry K.W."/>
            <person name="Cichocki N."/>
            <person name="Veneault-Fourrey C."/>
            <person name="LaButti K."/>
            <person name="Lindquist E.A."/>
            <person name="Lipzen A."/>
            <person name="Lundell T."/>
            <person name="Morin E."/>
            <person name="Murat C."/>
            <person name="Sun H."/>
            <person name="Tunlid A."/>
            <person name="Henrissat B."/>
            <person name="Grigoriev I.V."/>
            <person name="Hibbett D.S."/>
            <person name="Martin F."/>
            <person name="Nordberg H.P."/>
            <person name="Cantor M.N."/>
            <person name="Hua S.X."/>
        </authorList>
    </citation>
    <scope>NUCLEOTIDE SEQUENCE [LARGE SCALE GENOMIC DNA]</scope>
    <source>
        <strain evidence="2 3">Marx 270</strain>
    </source>
</reference>